<keyword evidence="3" id="KW-1185">Reference proteome</keyword>
<feature type="compositionally biased region" description="Polar residues" evidence="1">
    <location>
        <begin position="921"/>
        <end position="930"/>
    </location>
</feature>
<gene>
    <name evidence="2" type="ORF">L211DRAFT_136273</name>
</gene>
<dbReference type="OrthoDB" id="5315054at2759"/>
<feature type="compositionally biased region" description="Polar residues" evidence="1">
    <location>
        <begin position="199"/>
        <end position="208"/>
    </location>
</feature>
<dbReference type="InParanoid" id="A0A3N4LQ69"/>
<evidence type="ECO:0000313" key="3">
    <source>
        <dbReference type="Proteomes" id="UP000267821"/>
    </source>
</evidence>
<dbReference type="AlphaFoldDB" id="A0A3N4LQ69"/>
<organism evidence="2 3">
    <name type="scientific">Terfezia boudieri ATCC MYA-4762</name>
    <dbReference type="NCBI Taxonomy" id="1051890"/>
    <lineage>
        <taxon>Eukaryota</taxon>
        <taxon>Fungi</taxon>
        <taxon>Dikarya</taxon>
        <taxon>Ascomycota</taxon>
        <taxon>Pezizomycotina</taxon>
        <taxon>Pezizomycetes</taxon>
        <taxon>Pezizales</taxon>
        <taxon>Pezizaceae</taxon>
        <taxon>Terfezia</taxon>
    </lineage>
</organism>
<evidence type="ECO:0000256" key="1">
    <source>
        <dbReference type="SAM" id="MobiDB-lite"/>
    </source>
</evidence>
<evidence type="ECO:0000313" key="2">
    <source>
        <dbReference type="EMBL" id="RPB25067.1"/>
    </source>
</evidence>
<name>A0A3N4LQ69_9PEZI</name>
<feature type="region of interest" description="Disordered" evidence="1">
    <location>
        <begin position="163"/>
        <end position="208"/>
    </location>
</feature>
<accession>A0A3N4LQ69</accession>
<feature type="region of interest" description="Disordered" evidence="1">
    <location>
        <begin position="630"/>
        <end position="649"/>
    </location>
</feature>
<protein>
    <submittedName>
        <fullName evidence="2">Uncharacterized protein</fullName>
    </submittedName>
</protein>
<reference evidence="2 3" key="1">
    <citation type="journal article" date="2018" name="Nat. Ecol. Evol.">
        <title>Pezizomycetes genomes reveal the molecular basis of ectomycorrhizal truffle lifestyle.</title>
        <authorList>
            <person name="Murat C."/>
            <person name="Payen T."/>
            <person name="Noel B."/>
            <person name="Kuo A."/>
            <person name="Morin E."/>
            <person name="Chen J."/>
            <person name="Kohler A."/>
            <person name="Krizsan K."/>
            <person name="Balestrini R."/>
            <person name="Da Silva C."/>
            <person name="Montanini B."/>
            <person name="Hainaut M."/>
            <person name="Levati E."/>
            <person name="Barry K.W."/>
            <person name="Belfiori B."/>
            <person name="Cichocki N."/>
            <person name="Clum A."/>
            <person name="Dockter R.B."/>
            <person name="Fauchery L."/>
            <person name="Guy J."/>
            <person name="Iotti M."/>
            <person name="Le Tacon F."/>
            <person name="Lindquist E.A."/>
            <person name="Lipzen A."/>
            <person name="Malagnac F."/>
            <person name="Mello A."/>
            <person name="Molinier V."/>
            <person name="Miyauchi S."/>
            <person name="Poulain J."/>
            <person name="Riccioni C."/>
            <person name="Rubini A."/>
            <person name="Sitrit Y."/>
            <person name="Splivallo R."/>
            <person name="Traeger S."/>
            <person name="Wang M."/>
            <person name="Zifcakova L."/>
            <person name="Wipf D."/>
            <person name="Zambonelli A."/>
            <person name="Paolocci F."/>
            <person name="Nowrousian M."/>
            <person name="Ottonello S."/>
            <person name="Baldrian P."/>
            <person name="Spatafora J.W."/>
            <person name="Henrissat B."/>
            <person name="Nagy L.G."/>
            <person name="Aury J.M."/>
            <person name="Wincker P."/>
            <person name="Grigoriev I.V."/>
            <person name="Bonfante P."/>
            <person name="Martin F.M."/>
        </authorList>
    </citation>
    <scope>NUCLEOTIDE SEQUENCE [LARGE SCALE GENOMIC DNA]</scope>
    <source>
        <strain evidence="2 3">ATCC MYA-4762</strain>
    </source>
</reference>
<dbReference type="EMBL" id="ML121539">
    <property type="protein sequence ID" value="RPB25067.1"/>
    <property type="molecule type" value="Genomic_DNA"/>
</dbReference>
<sequence length="1173" mass="129933">MEKQKARKLVITLESFSPSAIETQASLLPIPPNSTSQVLCLPLIPLAATETDHEKPYSADIAQITGLEQLPLSTIQYILSLREQWLTRLEVCINSILGGSDSPAQRQWQGAEERVVFMLGGITGVKFACARKIAEDVTGGDIILAKDIFERVQTTWNGALLEERDNIEERTPPQPTNQSRKRDIATPTRRGSDTPILMDQSQNRSPNSRVTLFSTPAYLPIDSQDTLINDIQTRAYECSITPSRTDSYATAASSPEEVGAHNLVPEAYALDFEQDTPTSQSNQYRFSTEPLNWKLKRSSSLIQLPPATPTPEYDSLGAVLNNVNDTRRKASTPLGTSWCSRDSKIEDSALAALLERSLSIKRATSYEKTIDDGGAMVITGGIKAFEEFGGHLPKVRQNVTGKGRSYTSDSSFVQLAADDIQFPIGDSGDDQVVNSCHSCLGLSSVDIRSSWLAPPTAGGELEEMLGLSRQSRSAKRNGAVESHDLFPSLLRQVRKSFGTGLIEREWAEGVLYLDEDTPSVCLERVVYALFLAESFEDEALKEFQPRYQLPRTSSPDARFPSGIAPEAWTWKEPTAKYESMPLFPSSTNVRKIKLSGKKRKNGIQIQNELRSFVRELTQATSIYELDDENESVFEESPSAGNEAGVVSGEEEEPTLSLWRDMFSTHGQWPVSTVNLIVALGREGPTNTVKGGSGRVMAEAMARRLEGWDLRCRRISLRYLLYLARRNGHLGSVTPRPPPRQLIAELEFFLSLHEPTDLLILEYNTSSREETEAVLELSGLLGRGSHHPPSGHEPSTMLRMACVFSGEVPRDVEVHGIVVGNSPDFATSSTRSDSTLFEGFRFPTCRSPGNDKQKHRPISEWVKNLTTVADLVVEDNDAENESRQQRHQSVPLETRLEHVFTVLDHWTAVARLRPASIFEVSGANSPTHASPQTPPPIHQSQHIVTPPSKPTRKRNTSRTLLEVIVTAFTEVDGEDTDKQEYRRLTTCREVFCQSPSSGGTFLEDAVDEEIISEDDFDLGINGFEPSIGIIEAHEQSDTEVEEEEETPEDGSVVEDYDMVVAMQYGSQTTPRLSRKQSKSRKKRTQIWFRSNNLVGRSKKRTEAVGGSRVPALKKMKIMRLSGGCGPGGRLLHGRTRSKDEKGQLGLVLVSTKAMKLLGLERESGFGLKEATESP</sequence>
<feature type="region of interest" description="Disordered" evidence="1">
    <location>
        <begin position="921"/>
        <end position="955"/>
    </location>
</feature>
<proteinExistence type="predicted"/>
<dbReference type="Proteomes" id="UP000267821">
    <property type="component" value="Unassembled WGS sequence"/>
</dbReference>